<feature type="transmembrane region" description="Helical" evidence="2">
    <location>
        <begin position="640"/>
        <end position="658"/>
    </location>
</feature>
<feature type="transmembrane region" description="Helical" evidence="2">
    <location>
        <begin position="316"/>
        <end position="337"/>
    </location>
</feature>
<feature type="region of interest" description="Disordered" evidence="1">
    <location>
        <begin position="388"/>
        <end position="424"/>
    </location>
</feature>
<feature type="transmembrane region" description="Helical" evidence="2">
    <location>
        <begin position="573"/>
        <end position="593"/>
    </location>
</feature>
<gene>
    <name evidence="3" type="ORF">EX30DRAFT_364851</name>
</gene>
<dbReference type="InParanoid" id="A0A4S2MU43"/>
<keyword evidence="2" id="KW-0812">Transmembrane</keyword>
<evidence type="ECO:0000313" key="3">
    <source>
        <dbReference type="EMBL" id="TGZ80072.1"/>
    </source>
</evidence>
<keyword evidence="2" id="KW-1133">Transmembrane helix</keyword>
<reference evidence="3 4" key="1">
    <citation type="submission" date="2019-04" db="EMBL/GenBank/DDBJ databases">
        <title>Comparative genomics and transcriptomics to analyze fruiting body development in filamentous ascomycetes.</title>
        <authorList>
            <consortium name="DOE Joint Genome Institute"/>
            <person name="Lutkenhaus R."/>
            <person name="Traeger S."/>
            <person name="Breuer J."/>
            <person name="Kuo A."/>
            <person name="Lipzen A."/>
            <person name="Pangilinan J."/>
            <person name="Dilworth D."/>
            <person name="Sandor L."/>
            <person name="Poggeler S."/>
            <person name="Barry K."/>
            <person name="Grigoriev I.V."/>
            <person name="Nowrousian M."/>
        </authorList>
    </citation>
    <scope>NUCLEOTIDE SEQUENCE [LARGE SCALE GENOMIC DNA]</scope>
    <source>
        <strain evidence="3 4">CBS 389.68</strain>
    </source>
</reference>
<feature type="transmembrane region" description="Helical" evidence="2">
    <location>
        <begin position="217"/>
        <end position="236"/>
    </location>
</feature>
<keyword evidence="2" id="KW-0472">Membrane</keyword>
<dbReference type="EMBL" id="ML220127">
    <property type="protein sequence ID" value="TGZ80072.1"/>
    <property type="molecule type" value="Genomic_DNA"/>
</dbReference>
<evidence type="ECO:0000313" key="4">
    <source>
        <dbReference type="Proteomes" id="UP000298138"/>
    </source>
</evidence>
<evidence type="ECO:0000256" key="2">
    <source>
        <dbReference type="SAM" id="Phobius"/>
    </source>
</evidence>
<feature type="transmembrane region" description="Helical" evidence="2">
    <location>
        <begin position="256"/>
        <end position="276"/>
    </location>
</feature>
<keyword evidence="4" id="KW-1185">Reference proteome</keyword>
<proteinExistence type="predicted"/>
<dbReference type="Proteomes" id="UP000298138">
    <property type="component" value="Unassembled WGS sequence"/>
</dbReference>
<dbReference type="AlphaFoldDB" id="A0A4S2MU43"/>
<feature type="transmembrane region" description="Helical" evidence="2">
    <location>
        <begin position="131"/>
        <end position="149"/>
    </location>
</feature>
<feature type="transmembrane region" description="Helical" evidence="2">
    <location>
        <begin position="101"/>
        <end position="119"/>
    </location>
</feature>
<protein>
    <submittedName>
        <fullName evidence="3">Uncharacterized protein</fullName>
    </submittedName>
</protein>
<evidence type="ECO:0000256" key="1">
    <source>
        <dbReference type="SAM" id="MobiDB-lite"/>
    </source>
</evidence>
<accession>A0A4S2MU43</accession>
<organism evidence="3 4">
    <name type="scientific">Ascodesmis nigricans</name>
    <dbReference type="NCBI Taxonomy" id="341454"/>
    <lineage>
        <taxon>Eukaryota</taxon>
        <taxon>Fungi</taxon>
        <taxon>Dikarya</taxon>
        <taxon>Ascomycota</taxon>
        <taxon>Pezizomycotina</taxon>
        <taxon>Pezizomycetes</taxon>
        <taxon>Pezizales</taxon>
        <taxon>Ascodesmidaceae</taxon>
        <taxon>Ascodesmis</taxon>
    </lineage>
</organism>
<sequence length="767" mass="87115">MSGIFTSIAQTSIKTIKLIPIVGVLASFIASCRRDETEWANLEELQEFFNHHSYLNNHDYRQCVSDVNRVAPIFPFNRIDCPIYVYETSLDGVISFYKERFPVITLIFAAALLLPKLFKSTYAFYSIFREATVRWRVGYLVIFVGIFFWEQFTHNQIFVHGFQQVETLFYHNIVDATIHHAESMFADLRPEYRAALNQEVAQFEYYVIPPLEIIDHYLLLPIAMAVTILAFLYTVIASFRFQQDHNPRIRRKNEELLVFFVMFLAICSSYLASNVYNGGKSFKLTRKVFALPWSGYYHWAGRRGSAIRVYIEFYKFLLPFGTSILSAIGLLQLVFLLGKYLASKLFPSQQFYANVFLRKHLSKLLPPQLSYDNISPVVSQVPELAQYRFSPRPSPTPSSSPVNSKSESDSDEEVPHNSTGTPGLRVTSKHTLFSWHNTQHIRATYDTDEHSDHTLQDVYIPITGGPMGYLHNLFDPLSVYIQPVLSLLWSIALSVVEFSVSAARDTFICGMIIARWVYKLPSVQDGIEESQILMESTWDKIRISTICFLSSAEPVLAIASGWIIFAVTRSCRVLGITFMTIFASIVFIILELVDASPMLFAAARQKVGDNEAAWVKQVAAGCVIVSGKIVVAVVCAGHALGLAVITVIASVVFIILEFSEASPRLVRTGGRRVYHLFWTAPVSWWESVTTRARNVPNTKDPQPEEPIGFFAITQPAPLRRWQQPYTPPRLQYQNGKIVPPRHPNSKEGRAYRIHQARGGGDTMYSYM</sequence>
<feature type="transmembrane region" description="Helical" evidence="2">
    <location>
        <begin position="543"/>
        <end position="567"/>
    </location>
</feature>
<name>A0A4S2MU43_9PEZI</name>